<feature type="domain" description="G-protein coupled receptors family 2 profile 2" evidence="17">
    <location>
        <begin position="732"/>
        <end position="971"/>
    </location>
</feature>
<dbReference type="PANTHER" id="PTHR12011">
    <property type="entry name" value="ADHESION G-PROTEIN COUPLED RECEPTOR"/>
    <property type="match status" value="1"/>
</dbReference>
<dbReference type="Gene3D" id="2.10.25.10">
    <property type="entry name" value="Laminin"/>
    <property type="match status" value="1"/>
</dbReference>
<dbReference type="Gene3D" id="4.10.1240.10">
    <property type="entry name" value="GPCR, family 2, extracellular hormone receptor domain"/>
    <property type="match status" value="1"/>
</dbReference>
<evidence type="ECO:0000259" key="16">
    <source>
        <dbReference type="PROSITE" id="PS50227"/>
    </source>
</evidence>
<dbReference type="EnsemblMetazoa" id="XM_038205938.1">
    <property type="protein sequence ID" value="XP_038061866.1"/>
    <property type="gene ID" value="LOC119732427"/>
</dbReference>
<evidence type="ECO:0000313" key="19">
    <source>
        <dbReference type="EnsemblMetazoa" id="XP_038061866.1"/>
    </source>
</evidence>
<dbReference type="Proteomes" id="UP000887568">
    <property type="component" value="Unplaced"/>
</dbReference>
<evidence type="ECO:0000256" key="10">
    <source>
        <dbReference type="ARBA" id="ARBA00023224"/>
    </source>
</evidence>
<sequence length="1134" mass="124959">MASWALFLLAALPFAYCGHFSGQCNPNFYKTPICLNTPGAYFCECGAGFEWNSKQCIAQSVDSRLEYSDAEADSYAVLLGKNFPSLEAFTVGLWMRLSSANYDGRNGTVLAYGFPSKNSEELWISIGASFFAMRIRGKELGVRLKPSLALDRWVHVVCTWTSDGGVWSLFVDGRQAHTSDGLAPGKTIRAGGRLEIGVRRKRDFGPGRSSDSGAAVNTTFDHSVSFKGDISYFNMWRGVLGADHIADMHGDCTFTYCGDVTEWVDFRTGTRGELKLRWPSGVFETCIRDKPQGCDAYCTGTIGPQCQQEFSENIEWPRTPVGEDASMPCPGDTSATLNDDTDADQDADIPQGSRTCLGDGIVGEESDDLLWGEADVTECLSEDVRLLQLKIESLHSNISRGLAYNSSTISALLEELHRNAVQYRSNPADITADIYGVQTLIKIQNSTLSLDALGYPSREEILHFATVVCNIFDIILDERNNPAWRGTAPRGAGAMRVIHAVHDFTDLMATSLLLHMGTGESATDDSSMWTHTGSSFAFHARVVQPENFEGLVLPDSSPAMASLNDDNGYVDLPETLFEEMPENGWPENVVITYTRYNSTLPEYLPNHPEPVVVNFYRDKAKEHLHKEDNVNSVVIATRVHLKDNGIVFSNTSDPISYVMKYKMTLNISNPECVTLVTNPNPHDWAWTGSGCEVTESDSEHAQCSCSHLGIFAVTTDMYDVNWDPGEPPHFYLTVASYIGILVSLSLFTTSMAVFIYLRCETDTVAVHRNLGIAMICLQLCYFIGITRDENETVCKVFAIAIHFFVLSTFAWICNEAFNLYMEVVNSIHADTQPQGNMLRYYIIGYVFPAVLVGAVVKIKWDTYFSPDVCILDTNHIWFLIGPAGGLWAVTVFVLVYTGKAIMESSYSKDREANKVTGNHCKGCWIQSVLMLIAWAFAITSILMYSVIPQILFAMFNILQGAFFFVFFCVLNGEVVEILAERRSTLGLTVSPSIPRSTKYSVYRRYVPIKALAGSGKRRGQPAAQPQPMADTPASPKEVQRQRQPCLPSSSAGEASPDLRNEEMMGVKGHRFLAGGGGGSSGPDSPLIGVGSGQLPRKFKGRRSKAEETSMDVIAIRPPSDTFPEIDTGDIVTTV</sequence>
<dbReference type="GO" id="GO:0007166">
    <property type="term" value="P:cell surface receptor signaling pathway"/>
    <property type="evidence" value="ECO:0007669"/>
    <property type="project" value="InterPro"/>
</dbReference>
<accession>A0A914AEE7</accession>
<dbReference type="SMART" id="SM00303">
    <property type="entry name" value="GPS"/>
    <property type="match status" value="1"/>
</dbReference>
<dbReference type="PROSITE" id="PS50227">
    <property type="entry name" value="G_PROTEIN_RECEP_F2_3"/>
    <property type="match status" value="1"/>
</dbReference>
<evidence type="ECO:0000256" key="11">
    <source>
        <dbReference type="PROSITE-ProRule" id="PRU01172"/>
    </source>
</evidence>
<proteinExistence type="inferred from homology"/>
<dbReference type="SUPFAM" id="SSF49899">
    <property type="entry name" value="Concanavalin A-like lectins/glucanases"/>
    <property type="match status" value="1"/>
</dbReference>
<evidence type="ECO:0000259" key="17">
    <source>
        <dbReference type="PROSITE" id="PS50261"/>
    </source>
</evidence>
<feature type="transmembrane region" description="Helical" evidence="13">
    <location>
        <begin position="734"/>
        <end position="757"/>
    </location>
</feature>
<organism evidence="19 20">
    <name type="scientific">Patiria miniata</name>
    <name type="common">Bat star</name>
    <name type="synonym">Asterina miniata</name>
    <dbReference type="NCBI Taxonomy" id="46514"/>
    <lineage>
        <taxon>Eukaryota</taxon>
        <taxon>Metazoa</taxon>
        <taxon>Echinodermata</taxon>
        <taxon>Eleutherozoa</taxon>
        <taxon>Asterozoa</taxon>
        <taxon>Asteroidea</taxon>
        <taxon>Valvatacea</taxon>
        <taxon>Valvatida</taxon>
        <taxon>Asterinidae</taxon>
        <taxon>Patiria</taxon>
    </lineage>
</organism>
<comment type="subcellular location">
    <subcellularLocation>
        <location evidence="1">Membrane</location>
        <topology evidence="1">Multi-pass membrane protein</topology>
    </subcellularLocation>
</comment>
<dbReference type="GO" id="GO:0007189">
    <property type="term" value="P:adenylate cyclase-activating G protein-coupled receptor signaling pathway"/>
    <property type="evidence" value="ECO:0007669"/>
    <property type="project" value="TreeGrafter"/>
</dbReference>
<evidence type="ECO:0000313" key="20">
    <source>
        <dbReference type="Proteomes" id="UP000887568"/>
    </source>
</evidence>
<dbReference type="PANTHER" id="PTHR12011:SF470">
    <property type="entry name" value="ADHESION G PROTEIN-COUPLED RECEPTOR L2-LIKE"/>
    <property type="match status" value="1"/>
</dbReference>
<feature type="transmembrane region" description="Helical" evidence="13">
    <location>
        <begin position="769"/>
        <end position="785"/>
    </location>
</feature>
<dbReference type="InterPro" id="IPR001759">
    <property type="entry name" value="PTX_dom"/>
</dbReference>
<dbReference type="InterPro" id="IPR013320">
    <property type="entry name" value="ConA-like_dom_sf"/>
</dbReference>
<keyword evidence="9" id="KW-0675">Receptor</keyword>
<evidence type="ECO:0000256" key="12">
    <source>
        <dbReference type="SAM" id="MobiDB-lite"/>
    </source>
</evidence>
<evidence type="ECO:0000256" key="5">
    <source>
        <dbReference type="ARBA" id="ARBA00022989"/>
    </source>
</evidence>
<dbReference type="PROSITE" id="PS50261">
    <property type="entry name" value="G_PROTEIN_RECEP_F2_4"/>
    <property type="match status" value="1"/>
</dbReference>
<dbReference type="Pfam" id="PF13385">
    <property type="entry name" value="Laminin_G_3"/>
    <property type="match status" value="1"/>
</dbReference>
<keyword evidence="8" id="KW-1015">Disulfide bond</keyword>
<feature type="transmembrane region" description="Helical" evidence="13">
    <location>
        <begin position="797"/>
        <end position="817"/>
    </location>
</feature>
<feature type="signal peptide" evidence="14">
    <location>
        <begin position="1"/>
        <end position="17"/>
    </location>
</feature>
<dbReference type="PROSITE" id="PS50221">
    <property type="entry name" value="GAIN_B"/>
    <property type="match status" value="1"/>
</dbReference>
<reference evidence="19" key="1">
    <citation type="submission" date="2022-11" db="UniProtKB">
        <authorList>
            <consortium name="EnsemblMetazoa"/>
        </authorList>
    </citation>
    <scope>IDENTIFICATION</scope>
</reference>
<feature type="region of interest" description="Disordered" evidence="12">
    <location>
        <begin position="1013"/>
        <end position="1111"/>
    </location>
</feature>
<dbReference type="RefSeq" id="XP_038061866.1">
    <property type="nucleotide sequence ID" value="XM_038205938.1"/>
</dbReference>
<evidence type="ECO:0000256" key="13">
    <source>
        <dbReference type="SAM" id="Phobius"/>
    </source>
</evidence>
<evidence type="ECO:0000256" key="9">
    <source>
        <dbReference type="ARBA" id="ARBA00023170"/>
    </source>
</evidence>
<dbReference type="GeneID" id="119732427"/>
<feature type="domain" description="G-protein coupled receptors family 2 profile 1" evidence="16">
    <location>
        <begin position="285"/>
        <end position="383"/>
    </location>
</feature>
<feature type="transmembrane region" description="Helical" evidence="13">
    <location>
        <begin position="923"/>
        <end position="944"/>
    </location>
</feature>
<evidence type="ECO:0000256" key="1">
    <source>
        <dbReference type="ARBA" id="ARBA00004141"/>
    </source>
</evidence>
<comment type="caution">
    <text evidence="11">Lacks conserved residue(s) required for the propagation of feature annotation.</text>
</comment>
<feature type="chain" id="PRO_5037732044" evidence="14">
    <location>
        <begin position="18"/>
        <end position="1134"/>
    </location>
</feature>
<dbReference type="GO" id="GO:0005886">
    <property type="term" value="C:plasma membrane"/>
    <property type="evidence" value="ECO:0007669"/>
    <property type="project" value="UniProtKB-SubCell"/>
</dbReference>
<evidence type="ECO:0000256" key="6">
    <source>
        <dbReference type="ARBA" id="ARBA00023040"/>
    </source>
</evidence>
<evidence type="ECO:0000256" key="14">
    <source>
        <dbReference type="SAM" id="SignalP"/>
    </source>
</evidence>
<evidence type="ECO:0000256" key="3">
    <source>
        <dbReference type="ARBA" id="ARBA00022692"/>
    </source>
</evidence>
<dbReference type="OMA" id="CWICNEA"/>
<dbReference type="InterPro" id="IPR017981">
    <property type="entry name" value="GPCR_2-like_7TM"/>
</dbReference>
<evidence type="ECO:0000256" key="7">
    <source>
        <dbReference type="ARBA" id="ARBA00023136"/>
    </source>
</evidence>
<keyword evidence="7 13" id="KW-0472">Membrane</keyword>
<dbReference type="Gene3D" id="2.60.220.50">
    <property type="match status" value="1"/>
</dbReference>
<dbReference type="OrthoDB" id="547680at2759"/>
<dbReference type="Pfam" id="PF01825">
    <property type="entry name" value="GPS"/>
    <property type="match status" value="1"/>
</dbReference>
<feature type="transmembrane region" description="Helical" evidence="13">
    <location>
        <begin position="876"/>
        <end position="902"/>
    </location>
</feature>
<evidence type="ECO:0000259" key="15">
    <source>
        <dbReference type="PROSITE" id="PS50221"/>
    </source>
</evidence>
<dbReference type="InterPro" id="IPR046338">
    <property type="entry name" value="GAIN_dom_sf"/>
</dbReference>
<dbReference type="Gene3D" id="2.60.120.200">
    <property type="match status" value="1"/>
</dbReference>
<name>A0A914AEE7_PATMI</name>
<feature type="transmembrane region" description="Helical" evidence="13">
    <location>
        <begin position="950"/>
        <end position="972"/>
    </location>
</feature>
<dbReference type="InterPro" id="IPR057244">
    <property type="entry name" value="GAIN_B"/>
</dbReference>
<dbReference type="GO" id="GO:0004930">
    <property type="term" value="F:G protein-coupled receptor activity"/>
    <property type="evidence" value="ECO:0007669"/>
    <property type="project" value="UniProtKB-KW"/>
</dbReference>
<feature type="domain" description="Pentraxin (PTX)" evidence="18">
    <location>
        <begin position="61"/>
        <end position="283"/>
    </location>
</feature>
<evidence type="ECO:0000256" key="2">
    <source>
        <dbReference type="ARBA" id="ARBA00007343"/>
    </source>
</evidence>
<evidence type="ECO:0000256" key="8">
    <source>
        <dbReference type="ARBA" id="ARBA00023157"/>
    </source>
</evidence>
<dbReference type="InterPro" id="IPR001879">
    <property type="entry name" value="GPCR_2_extracellular_dom"/>
</dbReference>
<keyword evidence="4 14" id="KW-0732">Signal</keyword>
<feature type="domain" description="GAIN-B" evidence="15">
    <location>
        <begin position="547"/>
        <end position="721"/>
    </location>
</feature>
<keyword evidence="20" id="KW-1185">Reference proteome</keyword>
<evidence type="ECO:0000259" key="18">
    <source>
        <dbReference type="PROSITE" id="PS51828"/>
    </source>
</evidence>
<dbReference type="InterPro" id="IPR000832">
    <property type="entry name" value="GPCR_2_secretin-like"/>
</dbReference>
<keyword evidence="6" id="KW-0297">G-protein coupled receptor</keyword>
<dbReference type="PROSITE" id="PS51828">
    <property type="entry name" value="PTX_2"/>
    <property type="match status" value="1"/>
</dbReference>
<keyword evidence="3 13" id="KW-0812">Transmembrane</keyword>
<evidence type="ECO:0000256" key="4">
    <source>
        <dbReference type="ARBA" id="ARBA00022729"/>
    </source>
</evidence>
<dbReference type="InterPro" id="IPR000203">
    <property type="entry name" value="GPS"/>
</dbReference>
<comment type="similarity">
    <text evidence="2">Belongs to the G-protein coupled receptor 2 family. Adhesion G-protein coupled receptor (ADGR) subfamily.</text>
</comment>
<dbReference type="AlphaFoldDB" id="A0A914AEE7"/>
<keyword evidence="10" id="KW-0807">Transducer</keyword>
<dbReference type="InterPro" id="IPR036445">
    <property type="entry name" value="GPCR_2_extracell_dom_sf"/>
</dbReference>
<keyword evidence="5 13" id="KW-1133">Transmembrane helix</keyword>
<feature type="transmembrane region" description="Helical" evidence="13">
    <location>
        <begin position="838"/>
        <end position="856"/>
    </location>
</feature>
<protein>
    <submittedName>
        <fullName evidence="19">Uncharacterized protein</fullName>
    </submittedName>
</protein>
<dbReference type="SMART" id="SM00159">
    <property type="entry name" value="PTX"/>
    <property type="match status" value="1"/>
</dbReference>
<dbReference type="Gene3D" id="1.20.1070.10">
    <property type="entry name" value="Rhodopsin 7-helix transmembrane proteins"/>
    <property type="match status" value="1"/>
</dbReference>
<dbReference type="Pfam" id="PF00002">
    <property type="entry name" value="7tm_2"/>
    <property type="match status" value="1"/>
</dbReference>